<comment type="caution">
    <text evidence="3">The sequence shown here is derived from an EMBL/GenBank/DDBJ whole genome shotgun (WGS) entry which is preliminary data.</text>
</comment>
<organism evidence="3 4">
    <name type="scientific">Paenibacillus paeoniae</name>
    <dbReference type="NCBI Taxonomy" id="2292705"/>
    <lineage>
        <taxon>Bacteria</taxon>
        <taxon>Bacillati</taxon>
        <taxon>Bacillota</taxon>
        <taxon>Bacilli</taxon>
        <taxon>Bacillales</taxon>
        <taxon>Paenibacillaceae</taxon>
        <taxon>Paenibacillus</taxon>
    </lineage>
</organism>
<dbReference type="PANTHER" id="PTHR43300">
    <property type="entry name" value="ACETYLTRANSFERASE"/>
    <property type="match status" value="1"/>
</dbReference>
<protein>
    <submittedName>
        <fullName evidence="3">Antibiotic acetyltransferase</fullName>
    </submittedName>
</protein>
<dbReference type="Proteomes" id="UP000261905">
    <property type="component" value="Unassembled WGS sequence"/>
</dbReference>
<dbReference type="InterPro" id="IPR050179">
    <property type="entry name" value="Trans_hexapeptide_repeat"/>
</dbReference>
<evidence type="ECO:0000313" key="4">
    <source>
        <dbReference type="Proteomes" id="UP000261905"/>
    </source>
</evidence>
<evidence type="ECO:0000256" key="1">
    <source>
        <dbReference type="ARBA" id="ARBA00022679"/>
    </source>
</evidence>
<gene>
    <name evidence="3" type="ORF">DX130_24095</name>
</gene>
<reference evidence="3 4" key="1">
    <citation type="submission" date="2018-08" db="EMBL/GenBank/DDBJ databases">
        <title>Paenibacillus sp. M4BSY-1, whole genome shotgun sequence.</title>
        <authorList>
            <person name="Tuo L."/>
        </authorList>
    </citation>
    <scope>NUCLEOTIDE SEQUENCE [LARGE SCALE GENOMIC DNA]</scope>
    <source>
        <strain evidence="3 4">M4BSY-1</strain>
    </source>
</reference>
<dbReference type="EMBL" id="QUBQ01000007">
    <property type="protein sequence ID" value="REK69627.1"/>
    <property type="molecule type" value="Genomic_DNA"/>
</dbReference>
<dbReference type="Pfam" id="PF00132">
    <property type="entry name" value="Hexapep"/>
    <property type="match status" value="1"/>
</dbReference>
<dbReference type="InterPro" id="IPR018357">
    <property type="entry name" value="Hexapep_transf_CS"/>
</dbReference>
<dbReference type="SUPFAM" id="SSF51161">
    <property type="entry name" value="Trimeric LpxA-like enzymes"/>
    <property type="match status" value="1"/>
</dbReference>
<name>A0A371P0Z7_9BACL</name>
<dbReference type="GO" id="GO:0016740">
    <property type="term" value="F:transferase activity"/>
    <property type="evidence" value="ECO:0007669"/>
    <property type="project" value="UniProtKB-KW"/>
</dbReference>
<dbReference type="Gene3D" id="2.160.10.10">
    <property type="entry name" value="Hexapeptide repeat proteins"/>
    <property type="match status" value="1"/>
</dbReference>
<dbReference type="InterPro" id="IPR011004">
    <property type="entry name" value="Trimer_LpxA-like_sf"/>
</dbReference>
<keyword evidence="2" id="KW-0677">Repeat</keyword>
<dbReference type="AlphaFoldDB" id="A0A371P0Z7"/>
<proteinExistence type="predicted"/>
<evidence type="ECO:0000256" key="2">
    <source>
        <dbReference type="ARBA" id="ARBA00022737"/>
    </source>
</evidence>
<dbReference type="CDD" id="cd03349">
    <property type="entry name" value="LbH_XAT"/>
    <property type="match status" value="1"/>
</dbReference>
<dbReference type="InterPro" id="IPR001451">
    <property type="entry name" value="Hexapep"/>
</dbReference>
<dbReference type="PANTHER" id="PTHR43300:SF11">
    <property type="entry name" value="ACETYLTRANSFERASE RV3034C-RELATED"/>
    <property type="match status" value="1"/>
</dbReference>
<keyword evidence="4" id="KW-1185">Reference proteome</keyword>
<dbReference type="PROSITE" id="PS00101">
    <property type="entry name" value="HEXAPEP_TRANSFERASES"/>
    <property type="match status" value="1"/>
</dbReference>
<sequence>MTLFALKQLNISNVYFLDNDSSKWNQTISGTEVKSPEVLADFNSNDIILVASYYYVDISKQLSALGLVEFVDYCSVVSSWRFSDTTKEHICNGVTVGKYSYGYKALCNGINNLVRIGAYCSINDTAQIVSNHPVSFITTHPFLYKHKNEIFSPERVPGLLEKDEVMDYKDNSNNDDVIIGNDVWVGANVIILPSVTIGNGAVIAAGAVVTKNVPDYAVVAGVPAKIIKYRFAPEEIEALNKIQWWNWPDEKIKANCKYFMNNKEFINRFTEV</sequence>
<keyword evidence="1 3" id="KW-0808">Transferase</keyword>
<dbReference type="OrthoDB" id="9801697at2"/>
<evidence type="ECO:0000313" key="3">
    <source>
        <dbReference type="EMBL" id="REK69627.1"/>
    </source>
</evidence>
<accession>A0A371P0Z7</accession>